<evidence type="ECO:0000256" key="1">
    <source>
        <dbReference type="SAM" id="MobiDB-lite"/>
    </source>
</evidence>
<dbReference type="SUPFAM" id="SSF50630">
    <property type="entry name" value="Acid proteases"/>
    <property type="match status" value="1"/>
</dbReference>
<feature type="region of interest" description="Disordered" evidence="1">
    <location>
        <begin position="127"/>
        <end position="150"/>
    </location>
</feature>
<dbReference type="Gene3D" id="2.40.70.10">
    <property type="entry name" value="Acid Proteases"/>
    <property type="match status" value="1"/>
</dbReference>
<dbReference type="InterPro" id="IPR021109">
    <property type="entry name" value="Peptidase_aspartic_dom_sf"/>
</dbReference>
<dbReference type="Proteomes" id="UP000767238">
    <property type="component" value="Unassembled WGS sequence"/>
</dbReference>
<sequence length="210" mass="22626">MRGSSKRVQSPTPGDDANITIKVPFKLLDLTITSPVVSSSVQYFSCMHFDMPRGDQWRLGRAFLQGAFLGYNTQTNTMWLAQAPGPGASNQGLGYQPHDMSSGATTLDISNDQTMFAQSWANQWTPLNDSKPATSNTTSPTTVPNSSNTHHNAGLSAGAISGIVVGVIAVSSTYGHSQLKTGHPVRSAIHKQLNGRLVLRWVTTWESLLL</sequence>
<accession>A0A9P8K2R7</accession>
<evidence type="ECO:0000313" key="3">
    <source>
        <dbReference type="Proteomes" id="UP000767238"/>
    </source>
</evidence>
<reference evidence="2" key="2">
    <citation type="submission" date="2021-08" db="EMBL/GenBank/DDBJ databases">
        <authorList>
            <person name="Gostincar C."/>
            <person name="Sun X."/>
            <person name="Song Z."/>
            <person name="Gunde-Cimerman N."/>
        </authorList>
    </citation>
    <scope>NUCLEOTIDE SEQUENCE</scope>
    <source>
        <strain evidence="2">EXF-8016</strain>
    </source>
</reference>
<protein>
    <submittedName>
        <fullName evidence="2">Uncharacterized protein</fullName>
    </submittedName>
</protein>
<gene>
    <name evidence="2" type="ORF">KCV03_g8215</name>
</gene>
<organism evidence="2 3">
    <name type="scientific">Aureobasidium melanogenum</name>
    <name type="common">Aureobasidium pullulans var. melanogenum</name>
    <dbReference type="NCBI Taxonomy" id="46634"/>
    <lineage>
        <taxon>Eukaryota</taxon>
        <taxon>Fungi</taxon>
        <taxon>Dikarya</taxon>
        <taxon>Ascomycota</taxon>
        <taxon>Pezizomycotina</taxon>
        <taxon>Dothideomycetes</taxon>
        <taxon>Dothideomycetidae</taxon>
        <taxon>Dothideales</taxon>
        <taxon>Saccotheciaceae</taxon>
        <taxon>Aureobasidium</taxon>
    </lineage>
</organism>
<feature type="compositionally biased region" description="Low complexity" evidence="1">
    <location>
        <begin position="130"/>
        <end position="149"/>
    </location>
</feature>
<name>A0A9P8K2R7_AURME</name>
<reference evidence="2" key="1">
    <citation type="journal article" date="2021" name="J Fungi (Basel)">
        <title>Virulence traits and population genomics of the black yeast Aureobasidium melanogenum.</title>
        <authorList>
            <person name="Cernosa A."/>
            <person name="Sun X."/>
            <person name="Gostincar C."/>
            <person name="Fang C."/>
            <person name="Gunde-Cimerman N."/>
            <person name="Song Z."/>
        </authorList>
    </citation>
    <scope>NUCLEOTIDE SEQUENCE</scope>
    <source>
        <strain evidence="2">EXF-8016</strain>
    </source>
</reference>
<dbReference type="OrthoDB" id="3868412at2759"/>
<proteinExistence type="predicted"/>
<dbReference type="AlphaFoldDB" id="A0A9P8K2R7"/>
<comment type="caution">
    <text evidence="2">The sequence shown here is derived from an EMBL/GenBank/DDBJ whole genome shotgun (WGS) entry which is preliminary data.</text>
</comment>
<evidence type="ECO:0000313" key="2">
    <source>
        <dbReference type="EMBL" id="KAH0215025.1"/>
    </source>
</evidence>
<dbReference type="EMBL" id="JAHFYH010000077">
    <property type="protein sequence ID" value="KAH0215025.1"/>
    <property type="molecule type" value="Genomic_DNA"/>
</dbReference>
<feature type="non-terminal residue" evidence="2">
    <location>
        <position position="1"/>
    </location>
</feature>